<gene>
    <name evidence="2" type="ORF">FB476_1401</name>
</gene>
<keyword evidence="3" id="KW-1185">Reference proteome</keyword>
<dbReference type="RefSeq" id="WP_141818136.1">
    <property type="nucleotide sequence ID" value="NZ_BAAAIL010000003.1"/>
</dbReference>
<organism evidence="2 3">
    <name type="scientific">Ornithinimicrobium humiphilum</name>
    <dbReference type="NCBI Taxonomy" id="125288"/>
    <lineage>
        <taxon>Bacteria</taxon>
        <taxon>Bacillati</taxon>
        <taxon>Actinomycetota</taxon>
        <taxon>Actinomycetes</taxon>
        <taxon>Micrococcales</taxon>
        <taxon>Ornithinimicrobiaceae</taxon>
        <taxon>Ornithinimicrobium</taxon>
    </lineage>
</organism>
<dbReference type="NCBIfam" id="TIGR03083">
    <property type="entry name" value="maleylpyruvate isomerase family mycothiol-dependent enzyme"/>
    <property type="match status" value="1"/>
</dbReference>
<dbReference type="InterPro" id="IPR017517">
    <property type="entry name" value="Maleyloyr_isom"/>
</dbReference>
<name>A0A543KN81_9MICO</name>
<comment type="caution">
    <text evidence="2">The sequence shown here is derived from an EMBL/GenBank/DDBJ whole genome shotgun (WGS) entry which is preliminary data.</text>
</comment>
<sequence>MTDQALQDHADAYDRHAATFTARVHGVVEDGWDAPAPVEGWRARDVVAHLDWIRSFLEHGSDVRLEPGPDPEVDPVGAWEELDRQLLALLHDPATADRTYDSPMLGVMPLGRAVHQFFTADVFMHTWDLARATGQDETLDPEMARELREGMESMPEEVLRGSGQFGPPQPAPEGADEGQRLMAFTGRRV</sequence>
<protein>
    <submittedName>
        <fullName evidence="2">Uncharacterized protein (TIGR03086 family)</fullName>
    </submittedName>
</protein>
<dbReference type="InterPro" id="IPR034660">
    <property type="entry name" value="DinB/YfiT-like"/>
</dbReference>
<evidence type="ECO:0000313" key="2">
    <source>
        <dbReference type="EMBL" id="TQM96533.1"/>
    </source>
</evidence>
<dbReference type="Gene3D" id="1.20.120.450">
    <property type="entry name" value="dinb family like domain"/>
    <property type="match status" value="1"/>
</dbReference>
<dbReference type="SUPFAM" id="SSF109854">
    <property type="entry name" value="DinB/YfiT-like putative metalloenzymes"/>
    <property type="match status" value="1"/>
</dbReference>
<feature type="region of interest" description="Disordered" evidence="1">
    <location>
        <begin position="151"/>
        <end position="189"/>
    </location>
</feature>
<dbReference type="NCBIfam" id="TIGR03086">
    <property type="entry name" value="TIGR03086 family metal-binding protein"/>
    <property type="match status" value="1"/>
</dbReference>
<dbReference type="OrthoDB" id="5185819at2"/>
<proteinExistence type="predicted"/>
<evidence type="ECO:0000313" key="3">
    <source>
        <dbReference type="Proteomes" id="UP000315133"/>
    </source>
</evidence>
<dbReference type="AlphaFoldDB" id="A0A543KN81"/>
<accession>A0A543KN81</accession>
<dbReference type="EMBL" id="VFPU01000001">
    <property type="protein sequence ID" value="TQM96533.1"/>
    <property type="molecule type" value="Genomic_DNA"/>
</dbReference>
<evidence type="ECO:0000256" key="1">
    <source>
        <dbReference type="SAM" id="MobiDB-lite"/>
    </source>
</evidence>
<dbReference type="Proteomes" id="UP000315133">
    <property type="component" value="Unassembled WGS sequence"/>
</dbReference>
<reference evidence="2 3" key="1">
    <citation type="submission" date="2019-06" db="EMBL/GenBank/DDBJ databases">
        <title>Sequencing the genomes of 1000 actinobacteria strains.</title>
        <authorList>
            <person name="Klenk H.-P."/>
        </authorList>
    </citation>
    <scope>NUCLEOTIDE SEQUENCE [LARGE SCALE GENOMIC DNA]</scope>
    <source>
        <strain evidence="2 3">DSM 12362</strain>
    </source>
</reference>
<dbReference type="InterPro" id="IPR017520">
    <property type="entry name" value="CHP03086"/>
</dbReference>